<keyword evidence="1" id="KW-1133">Transmembrane helix</keyword>
<evidence type="ECO:0000313" key="3">
    <source>
        <dbReference type="Proteomes" id="UP000267821"/>
    </source>
</evidence>
<proteinExistence type="predicted"/>
<keyword evidence="1" id="KW-0472">Membrane</keyword>
<name>A0A3N4LM87_9PEZI</name>
<gene>
    <name evidence="2" type="ORF">L211DRAFT_203424</name>
</gene>
<accession>A0A3N4LM87</accession>
<dbReference type="InParanoid" id="A0A3N4LM87"/>
<feature type="transmembrane region" description="Helical" evidence="1">
    <location>
        <begin position="125"/>
        <end position="142"/>
    </location>
</feature>
<dbReference type="EMBL" id="ML121543">
    <property type="protein sequence ID" value="RPB24043.1"/>
    <property type="molecule type" value="Genomic_DNA"/>
</dbReference>
<organism evidence="2 3">
    <name type="scientific">Terfezia boudieri ATCC MYA-4762</name>
    <dbReference type="NCBI Taxonomy" id="1051890"/>
    <lineage>
        <taxon>Eukaryota</taxon>
        <taxon>Fungi</taxon>
        <taxon>Dikarya</taxon>
        <taxon>Ascomycota</taxon>
        <taxon>Pezizomycotina</taxon>
        <taxon>Pezizomycetes</taxon>
        <taxon>Pezizales</taxon>
        <taxon>Pezizaceae</taxon>
        <taxon>Terfezia</taxon>
    </lineage>
</organism>
<sequence length="153" mass="18009">MHKDFKCYPWHLANTQLPWWRQLKFTNLKYVQTTRNRVVPSTNYFKFQLNTTNITNMTDITTLENISTSCQKDARCMQNNARNARNAVFRVFMNIGLKNIISCLSALASWEIYWWVLALQEGPEYLQILPLFLHLLLHLMPVKYGHVEISTAV</sequence>
<dbReference type="Proteomes" id="UP000267821">
    <property type="component" value="Unassembled WGS sequence"/>
</dbReference>
<feature type="transmembrane region" description="Helical" evidence="1">
    <location>
        <begin position="91"/>
        <end position="113"/>
    </location>
</feature>
<keyword evidence="1" id="KW-0812">Transmembrane</keyword>
<dbReference type="AlphaFoldDB" id="A0A3N4LM87"/>
<keyword evidence="3" id="KW-1185">Reference proteome</keyword>
<reference evidence="2 3" key="1">
    <citation type="journal article" date="2018" name="Nat. Ecol. Evol.">
        <title>Pezizomycetes genomes reveal the molecular basis of ectomycorrhizal truffle lifestyle.</title>
        <authorList>
            <person name="Murat C."/>
            <person name="Payen T."/>
            <person name="Noel B."/>
            <person name="Kuo A."/>
            <person name="Morin E."/>
            <person name="Chen J."/>
            <person name="Kohler A."/>
            <person name="Krizsan K."/>
            <person name="Balestrini R."/>
            <person name="Da Silva C."/>
            <person name="Montanini B."/>
            <person name="Hainaut M."/>
            <person name="Levati E."/>
            <person name="Barry K.W."/>
            <person name="Belfiori B."/>
            <person name="Cichocki N."/>
            <person name="Clum A."/>
            <person name="Dockter R.B."/>
            <person name="Fauchery L."/>
            <person name="Guy J."/>
            <person name="Iotti M."/>
            <person name="Le Tacon F."/>
            <person name="Lindquist E.A."/>
            <person name="Lipzen A."/>
            <person name="Malagnac F."/>
            <person name="Mello A."/>
            <person name="Molinier V."/>
            <person name="Miyauchi S."/>
            <person name="Poulain J."/>
            <person name="Riccioni C."/>
            <person name="Rubini A."/>
            <person name="Sitrit Y."/>
            <person name="Splivallo R."/>
            <person name="Traeger S."/>
            <person name="Wang M."/>
            <person name="Zifcakova L."/>
            <person name="Wipf D."/>
            <person name="Zambonelli A."/>
            <person name="Paolocci F."/>
            <person name="Nowrousian M."/>
            <person name="Ottonello S."/>
            <person name="Baldrian P."/>
            <person name="Spatafora J.W."/>
            <person name="Henrissat B."/>
            <person name="Nagy L.G."/>
            <person name="Aury J.M."/>
            <person name="Wincker P."/>
            <person name="Grigoriev I.V."/>
            <person name="Bonfante P."/>
            <person name="Martin F.M."/>
        </authorList>
    </citation>
    <scope>NUCLEOTIDE SEQUENCE [LARGE SCALE GENOMIC DNA]</scope>
    <source>
        <strain evidence="2 3">ATCC MYA-4762</strain>
    </source>
</reference>
<evidence type="ECO:0000313" key="2">
    <source>
        <dbReference type="EMBL" id="RPB24043.1"/>
    </source>
</evidence>
<protein>
    <submittedName>
        <fullName evidence="2">Uncharacterized protein</fullName>
    </submittedName>
</protein>
<evidence type="ECO:0000256" key="1">
    <source>
        <dbReference type="SAM" id="Phobius"/>
    </source>
</evidence>